<dbReference type="Pfam" id="PF26577">
    <property type="entry name" value="TSEN34_N"/>
    <property type="match status" value="1"/>
</dbReference>
<name>A0A084WIP1_ANOSI</name>
<dbReference type="EMBL" id="ATLV01023941">
    <property type="status" value="NOT_ANNOTATED_CDS"/>
    <property type="molecule type" value="Genomic_DNA"/>
</dbReference>
<dbReference type="STRING" id="74873.A0A084WIP1"/>
<evidence type="ECO:0000313" key="9">
    <source>
        <dbReference type="EnsemblMetazoa" id="ASIC018136-PA"/>
    </source>
</evidence>
<feature type="domain" description="tRNA intron endonuclease catalytic" evidence="6">
    <location>
        <begin position="188"/>
        <end position="229"/>
    </location>
</feature>
<dbReference type="PANTHER" id="PTHR13070">
    <property type="entry name" value="TRNA-SPLICING ENDONUCLEASE SUBUNIT SEN34-RELATED"/>
    <property type="match status" value="1"/>
</dbReference>
<dbReference type="InterPro" id="IPR036167">
    <property type="entry name" value="tRNA_intron_Endo_cat-like_sf"/>
</dbReference>
<dbReference type="Pfam" id="PF01974">
    <property type="entry name" value="tRNA_int_endo"/>
    <property type="match status" value="1"/>
</dbReference>
<dbReference type="EC" id="4.6.1.16" evidence="2"/>
<sequence>MGKIIVNFQHDRGLVYDANDYFRLRSEFRIVGNLIGVPVSHPRNINQQGLPAVLSTVELKFLLSKNAIELVDRNAAFMEVPNAEQIHLHESLVRKQKEEIRQPVIEKRMEAFRKHLPKILEGKRKKLLKSGMKNEDIKISAEQLLAEEMEKIRQEKFDTLVQIPTKYQLNIETTTPEPKFLPNAEDLIKYQVFESLWNDGGFITSGDAFGCDFLLYPGDPICFHASHMCALLVANVDPGFEEIFHSEQLVNSEIVWVVEHINACERNEVSRYLFMKDKCEFTFITHYRLLRHRQCRHHAGQHYDYTMM</sequence>
<dbReference type="GO" id="GO:0003676">
    <property type="term" value="F:nucleic acid binding"/>
    <property type="evidence" value="ECO:0007669"/>
    <property type="project" value="InterPro"/>
</dbReference>
<dbReference type="InterPro" id="IPR059049">
    <property type="entry name" value="TSEN34_N"/>
</dbReference>
<dbReference type="GO" id="GO:0000213">
    <property type="term" value="F:tRNA-intron lyase activity"/>
    <property type="evidence" value="ECO:0007669"/>
    <property type="project" value="UniProtKB-EC"/>
</dbReference>
<evidence type="ECO:0000256" key="5">
    <source>
        <dbReference type="ARBA" id="ARBA00034031"/>
    </source>
</evidence>
<evidence type="ECO:0000256" key="4">
    <source>
        <dbReference type="ARBA" id="ARBA00023239"/>
    </source>
</evidence>
<gene>
    <name evidence="8" type="ORF">ZHAS_00018136</name>
</gene>
<keyword evidence="4" id="KW-0456">Lyase</keyword>
<dbReference type="Gene3D" id="3.40.1350.10">
    <property type="match status" value="1"/>
</dbReference>
<comment type="catalytic activity">
    <reaction evidence="5">
        <text>pretRNA = a 3'-half-tRNA molecule with a 5'-OH end + a 5'-half-tRNA molecule with a 2',3'-cyclic phosphate end + an intron with a 2',3'-cyclic phosphate and a 5'-hydroxyl terminus.</text>
        <dbReference type="EC" id="4.6.1.16"/>
    </reaction>
</comment>
<evidence type="ECO:0000259" key="6">
    <source>
        <dbReference type="Pfam" id="PF01974"/>
    </source>
</evidence>
<dbReference type="CDD" id="cd22363">
    <property type="entry name" value="tRNA-intron_lyase_C"/>
    <property type="match status" value="1"/>
</dbReference>
<dbReference type="InterPro" id="IPR011856">
    <property type="entry name" value="tRNA_endonuc-like_dom_sf"/>
</dbReference>
<reference evidence="8 10" key="1">
    <citation type="journal article" date="2014" name="BMC Genomics">
        <title>Genome sequence of Anopheles sinensis provides insight into genetics basis of mosquito competence for malaria parasites.</title>
        <authorList>
            <person name="Zhou D."/>
            <person name="Zhang D."/>
            <person name="Ding G."/>
            <person name="Shi L."/>
            <person name="Hou Q."/>
            <person name="Ye Y."/>
            <person name="Xu Y."/>
            <person name="Zhou H."/>
            <person name="Xiong C."/>
            <person name="Li S."/>
            <person name="Yu J."/>
            <person name="Hong S."/>
            <person name="Yu X."/>
            <person name="Zou P."/>
            <person name="Chen C."/>
            <person name="Chang X."/>
            <person name="Wang W."/>
            <person name="Lv Y."/>
            <person name="Sun Y."/>
            <person name="Ma L."/>
            <person name="Shen B."/>
            <person name="Zhu C."/>
        </authorList>
    </citation>
    <scope>NUCLEOTIDE SEQUENCE [LARGE SCALE GENOMIC DNA]</scope>
</reference>
<accession>A0A084WIP1</accession>
<dbReference type="OMA" id="HINACER"/>
<dbReference type="GO" id="GO:0000379">
    <property type="term" value="P:tRNA-type intron splice site recognition and cleavage"/>
    <property type="evidence" value="ECO:0007669"/>
    <property type="project" value="TreeGrafter"/>
</dbReference>
<feature type="domain" description="TSEN34 N-terminal" evidence="7">
    <location>
        <begin position="4"/>
        <end position="72"/>
    </location>
</feature>
<evidence type="ECO:0000313" key="10">
    <source>
        <dbReference type="Proteomes" id="UP000030765"/>
    </source>
</evidence>
<evidence type="ECO:0000259" key="7">
    <source>
        <dbReference type="Pfam" id="PF26577"/>
    </source>
</evidence>
<dbReference type="Proteomes" id="UP000030765">
    <property type="component" value="Unassembled WGS sequence"/>
</dbReference>
<keyword evidence="10" id="KW-1185">Reference proteome</keyword>
<proteinExistence type="inferred from homology"/>
<reference evidence="9" key="2">
    <citation type="submission" date="2020-05" db="UniProtKB">
        <authorList>
            <consortium name="EnsemblMetazoa"/>
        </authorList>
    </citation>
    <scope>IDENTIFICATION</scope>
</reference>
<evidence type="ECO:0000256" key="3">
    <source>
        <dbReference type="ARBA" id="ARBA00022694"/>
    </source>
</evidence>
<evidence type="ECO:0000256" key="1">
    <source>
        <dbReference type="ARBA" id="ARBA00008078"/>
    </source>
</evidence>
<dbReference type="AlphaFoldDB" id="A0A084WIP1"/>
<dbReference type="SUPFAM" id="SSF53032">
    <property type="entry name" value="tRNA-intron endonuclease catalytic domain-like"/>
    <property type="match status" value="1"/>
</dbReference>
<dbReference type="EnsemblMetazoa" id="ASIC018136-RA">
    <property type="protein sequence ID" value="ASIC018136-PA"/>
    <property type="gene ID" value="ASIC018136"/>
</dbReference>
<dbReference type="VEuPathDB" id="VectorBase:ASIS010976"/>
<keyword evidence="3" id="KW-0819">tRNA processing</keyword>
<dbReference type="VEuPathDB" id="VectorBase:ASIC018136"/>
<dbReference type="InterPro" id="IPR006677">
    <property type="entry name" value="tRNA_intron_Endonuc_cat-like"/>
</dbReference>
<dbReference type="GO" id="GO:0005634">
    <property type="term" value="C:nucleus"/>
    <property type="evidence" value="ECO:0007669"/>
    <property type="project" value="UniProtKB-ARBA"/>
</dbReference>
<evidence type="ECO:0000313" key="8">
    <source>
        <dbReference type="EMBL" id="KFB50085.1"/>
    </source>
</evidence>
<dbReference type="EMBL" id="KE525347">
    <property type="protein sequence ID" value="KFB50085.1"/>
    <property type="molecule type" value="Genomic_DNA"/>
</dbReference>
<protein>
    <recommendedName>
        <fullName evidence="2">tRNA-intron lyase</fullName>
        <ecNumber evidence="2">4.6.1.16</ecNumber>
    </recommendedName>
</protein>
<dbReference type="PANTHER" id="PTHR13070:SF0">
    <property type="entry name" value="TRNA-SPLICING ENDONUCLEASE SUBUNIT SEN34"/>
    <property type="match status" value="1"/>
</dbReference>
<evidence type="ECO:0000256" key="2">
    <source>
        <dbReference type="ARBA" id="ARBA00012573"/>
    </source>
</evidence>
<dbReference type="OrthoDB" id="48041at2759"/>
<organism evidence="8">
    <name type="scientific">Anopheles sinensis</name>
    <name type="common">Mosquito</name>
    <dbReference type="NCBI Taxonomy" id="74873"/>
    <lineage>
        <taxon>Eukaryota</taxon>
        <taxon>Metazoa</taxon>
        <taxon>Ecdysozoa</taxon>
        <taxon>Arthropoda</taxon>
        <taxon>Hexapoda</taxon>
        <taxon>Insecta</taxon>
        <taxon>Pterygota</taxon>
        <taxon>Neoptera</taxon>
        <taxon>Endopterygota</taxon>
        <taxon>Diptera</taxon>
        <taxon>Nematocera</taxon>
        <taxon>Culicoidea</taxon>
        <taxon>Culicidae</taxon>
        <taxon>Anophelinae</taxon>
        <taxon>Anopheles</taxon>
    </lineage>
</organism>
<comment type="similarity">
    <text evidence="1">Belongs to the tRNA-intron endonuclease family.</text>
</comment>